<keyword evidence="4" id="KW-1185">Reference proteome</keyword>
<protein>
    <recommendedName>
        <fullName evidence="5">Small basic protein</fullName>
    </recommendedName>
</protein>
<keyword evidence="1" id="KW-1003">Cell membrane</keyword>
<organism evidence="3 4">
    <name type="scientific">Clostridium omnivorum</name>
    <dbReference type="NCBI Taxonomy" id="1604902"/>
    <lineage>
        <taxon>Bacteria</taxon>
        <taxon>Bacillati</taxon>
        <taxon>Bacillota</taxon>
        <taxon>Clostridia</taxon>
        <taxon>Eubacteriales</taxon>
        <taxon>Clostridiaceae</taxon>
        <taxon>Clostridium</taxon>
    </lineage>
</organism>
<evidence type="ECO:0000256" key="1">
    <source>
        <dbReference type="PIRNR" id="PIRNR018579"/>
    </source>
</evidence>
<accession>A0ABQ5NBI7</accession>
<evidence type="ECO:0008006" key="5">
    <source>
        <dbReference type="Google" id="ProtNLM"/>
    </source>
</evidence>
<keyword evidence="2" id="KW-1133">Transmembrane helix</keyword>
<evidence type="ECO:0000256" key="2">
    <source>
        <dbReference type="SAM" id="Phobius"/>
    </source>
</evidence>
<comment type="caution">
    <text evidence="3">The sequence shown here is derived from an EMBL/GenBank/DDBJ whole genome shotgun (WGS) entry which is preliminary data.</text>
</comment>
<gene>
    <name evidence="3" type="primary">sbp</name>
    <name evidence="3" type="ORF">bsdE14_38050</name>
</gene>
<evidence type="ECO:0000313" key="3">
    <source>
        <dbReference type="EMBL" id="GLC32395.1"/>
    </source>
</evidence>
<evidence type="ECO:0000313" key="4">
    <source>
        <dbReference type="Proteomes" id="UP001208567"/>
    </source>
</evidence>
<comment type="similarity">
    <text evidence="1">Belongs to the sbp family.</text>
</comment>
<feature type="transmembrane region" description="Helical" evidence="2">
    <location>
        <begin position="80"/>
        <end position="101"/>
    </location>
</feature>
<dbReference type="Pfam" id="PF06947">
    <property type="entry name" value="DUF1290"/>
    <property type="match status" value="1"/>
</dbReference>
<sequence length="117" mass="12614">MIGILGLLVGIIIGIVWNINIPEKFSPYMSVAILACLDSVFGAIRAALSKNFRADIFISGFFGNAVLAAALAYLGDKMGVPIYLAAVIVFGGRVFDNFAIIRRLILEKAKSHNEVVK</sequence>
<dbReference type="InterPro" id="IPR009709">
    <property type="entry name" value="DUF1290"/>
</dbReference>
<feature type="transmembrane region" description="Helical" evidence="2">
    <location>
        <begin position="55"/>
        <end position="74"/>
    </location>
</feature>
<comment type="subcellular location">
    <subcellularLocation>
        <location evidence="1">Cell membrane</location>
        <topology evidence="1">Multi-pass membrane protein</topology>
    </subcellularLocation>
</comment>
<proteinExistence type="inferred from homology"/>
<reference evidence="3 4" key="1">
    <citation type="journal article" date="2024" name="Int. J. Syst. Evol. Microbiol.">
        <title>Clostridium omnivorum sp. nov., isolated from anoxic soil under the treatment of reductive soil disinfestation.</title>
        <authorList>
            <person name="Ueki A."/>
            <person name="Tonouchi A."/>
            <person name="Kaku N."/>
            <person name="Honma S."/>
            <person name="Ueki K."/>
        </authorList>
    </citation>
    <scope>NUCLEOTIDE SEQUENCE [LARGE SCALE GENOMIC DNA]</scope>
    <source>
        <strain evidence="3 4">E14</strain>
    </source>
</reference>
<feature type="transmembrane region" description="Helical" evidence="2">
    <location>
        <begin position="28"/>
        <end position="48"/>
    </location>
</feature>
<keyword evidence="1 2" id="KW-0812">Transmembrane</keyword>
<dbReference type="PIRSF" id="PIRSF018579">
    <property type="entry name" value="Sbp"/>
    <property type="match status" value="1"/>
</dbReference>
<dbReference type="Proteomes" id="UP001208567">
    <property type="component" value="Unassembled WGS sequence"/>
</dbReference>
<keyword evidence="1 2" id="KW-0472">Membrane</keyword>
<name>A0ABQ5NBI7_9CLOT</name>
<dbReference type="RefSeq" id="WP_264851698.1">
    <property type="nucleotide sequence ID" value="NZ_BRXR01000001.1"/>
</dbReference>
<dbReference type="EMBL" id="BRXR01000001">
    <property type="protein sequence ID" value="GLC32395.1"/>
    <property type="molecule type" value="Genomic_DNA"/>
</dbReference>